<keyword evidence="3" id="KW-0804">Transcription</keyword>
<evidence type="ECO:0000313" key="6">
    <source>
        <dbReference type="EMBL" id="MBP1853585.1"/>
    </source>
</evidence>
<keyword evidence="1" id="KW-0805">Transcription regulation</keyword>
<gene>
    <name evidence="6" type="ORF">J2Z17_005048</name>
</gene>
<dbReference type="RefSeq" id="WP_209949550.1">
    <property type="nucleotide sequence ID" value="NZ_JAGGJU010000021.1"/>
</dbReference>
<evidence type="ECO:0000313" key="7">
    <source>
        <dbReference type="Proteomes" id="UP000759443"/>
    </source>
</evidence>
<comment type="caution">
    <text evidence="6">The sequence shown here is derived from an EMBL/GenBank/DDBJ whole genome shotgun (WGS) entry which is preliminary data.</text>
</comment>
<dbReference type="InterPro" id="IPR050204">
    <property type="entry name" value="AraC_XylS_family_regulators"/>
</dbReference>
<name>A0ABS4E6K2_9HYPH</name>
<dbReference type="SUPFAM" id="SSF46689">
    <property type="entry name" value="Homeodomain-like"/>
    <property type="match status" value="1"/>
</dbReference>
<dbReference type="Proteomes" id="UP000759443">
    <property type="component" value="Unassembled WGS sequence"/>
</dbReference>
<feature type="region of interest" description="Disordered" evidence="4">
    <location>
        <begin position="1"/>
        <end position="31"/>
    </location>
</feature>
<keyword evidence="2" id="KW-0238">DNA-binding</keyword>
<evidence type="ECO:0000256" key="4">
    <source>
        <dbReference type="SAM" id="MobiDB-lite"/>
    </source>
</evidence>
<evidence type="ECO:0000256" key="2">
    <source>
        <dbReference type="ARBA" id="ARBA00023125"/>
    </source>
</evidence>
<feature type="domain" description="HTH araC/xylS-type" evidence="5">
    <location>
        <begin position="242"/>
        <end position="341"/>
    </location>
</feature>
<dbReference type="PANTHER" id="PTHR46796">
    <property type="entry name" value="HTH-TYPE TRANSCRIPTIONAL ACTIVATOR RHAS-RELATED"/>
    <property type="match status" value="1"/>
</dbReference>
<accession>A0ABS4E6K2</accession>
<evidence type="ECO:0000256" key="1">
    <source>
        <dbReference type="ARBA" id="ARBA00023015"/>
    </source>
</evidence>
<dbReference type="InterPro" id="IPR018060">
    <property type="entry name" value="HTH_AraC"/>
</dbReference>
<evidence type="ECO:0000256" key="3">
    <source>
        <dbReference type="ARBA" id="ARBA00023163"/>
    </source>
</evidence>
<dbReference type="EMBL" id="JAGGJU010000021">
    <property type="protein sequence ID" value="MBP1853585.1"/>
    <property type="molecule type" value="Genomic_DNA"/>
</dbReference>
<dbReference type="PANTHER" id="PTHR46796:SF6">
    <property type="entry name" value="ARAC SUBFAMILY"/>
    <property type="match status" value="1"/>
</dbReference>
<dbReference type="SMART" id="SM00342">
    <property type="entry name" value="HTH_ARAC"/>
    <property type="match status" value="1"/>
</dbReference>
<dbReference type="Gene3D" id="1.10.10.60">
    <property type="entry name" value="Homeodomain-like"/>
    <property type="match status" value="1"/>
</dbReference>
<evidence type="ECO:0000259" key="5">
    <source>
        <dbReference type="PROSITE" id="PS01124"/>
    </source>
</evidence>
<reference evidence="6 7" key="1">
    <citation type="submission" date="2021-03" db="EMBL/GenBank/DDBJ databases">
        <title>Genomic Encyclopedia of Type Strains, Phase IV (KMG-IV): sequencing the most valuable type-strain genomes for metagenomic binning, comparative biology and taxonomic classification.</title>
        <authorList>
            <person name="Goeker M."/>
        </authorList>
    </citation>
    <scope>NUCLEOTIDE SEQUENCE [LARGE SCALE GENOMIC DNA]</scope>
    <source>
        <strain evidence="6 7">DSM 21600</strain>
    </source>
</reference>
<proteinExistence type="predicted"/>
<dbReference type="Pfam" id="PF12833">
    <property type="entry name" value="HTH_18"/>
    <property type="match status" value="1"/>
</dbReference>
<dbReference type="PROSITE" id="PS01124">
    <property type="entry name" value="HTH_ARAC_FAMILY_2"/>
    <property type="match status" value="1"/>
</dbReference>
<protein>
    <submittedName>
        <fullName evidence="6">AraC-like DNA-binding protein</fullName>
    </submittedName>
</protein>
<organism evidence="6 7">
    <name type="scientific">Rhizobium halophytocola</name>
    <dbReference type="NCBI Taxonomy" id="735519"/>
    <lineage>
        <taxon>Bacteria</taxon>
        <taxon>Pseudomonadati</taxon>
        <taxon>Pseudomonadota</taxon>
        <taxon>Alphaproteobacteria</taxon>
        <taxon>Hyphomicrobiales</taxon>
        <taxon>Rhizobiaceae</taxon>
        <taxon>Rhizobium/Agrobacterium group</taxon>
        <taxon>Rhizobium</taxon>
    </lineage>
</organism>
<sequence length="362" mass="40895">MSNEAEYNPWQPLQCFDPPTGRMQPKQSAPVGPDFDTSCFPPDEQFERFANQLLPIAELRRPRGKDDRQGHSGSLHGFDIGHSRVLIGSTEEVCLVRTKQDVVRLDMDHWVLWHNLEGISHIETNGSTKRVGQGQMALVSMERPFEATYTQSRTAYFFMPRALFPGLEFVMDHFALDPESPPPFHPLLAEYIQTLTRMLPRMTDDEKISAENATVAMMRASLSGSRDSIADARLPILAAQFERAKRFIDANLASRHLTIDSLQAALGISRSQLYAVFERSGGVARVIRQRRLQACFRALEQEGETRPIHQIAEAFGFTNPANFSRLFRAEFDCTGEDIRRAAEASRAAPSYGAWLRKQDLEP</sequence>
<keyword evidence="7" id="KW-1185">Reference proteome</keyword>
<dbReference type="InterPro" id="IPR009057">
    <property type="entry name" value="Homeodomain-like_sf"/>
</dbReference>